<dbReference type="Gene3D" id="3.40.50.1820">
    <property type="entry name" value="alpha/beta hydrolase"/>
    <property type="match status" value="1"/>
</dbReference>
<dbReference type="GO" id="GO:0016020">
    <property type="term" value="C:membrane"/>
    <property type="evidence" value="ECO:0007669"/>
    <property type="project" value="TreeGrafter"/>
</dbReference>
<reference evidence="4" key="1">
    <citation type="submission" date="2016-07" db="EMBL/GenBank/DDBJ databases">
        <authorList>
            <person name="Jaenicke Sebastian"/>
        </authorList>
    </citation>
    <scope>NUCLEOTIDE SEQUENCE [LARGE SCALE GENOMIC DNA]</scope>
</reference>
<evidence type="ECO:0000313" key="4">
    <source>
        <dbReference type="Proteomes" id="UP000093071"/>
    </source>
</evidence>
<dbReference type="PANTHER" id="PTHR43798">
    <property type="entry name" value="MONOACYLGLYCEROL LIPASE"/>
    <property type="match status" value="1"/>
</dbReference>
<gene>
    <name evidence="3" type="ORF">BN444_00754</name>
</gene>
<dbReference type="PRINTS" id="PR00111">
    <property type="entry name" value="ABHYDROLASE"/>
</dbReference>
<dbReference type="GO" id="GO:0016787">
    <property type="term" value="F:hydrolase activity"/>
    <property type="evidence" value="ECO:0007669"/>
    <property type="project" value="UniProtKB-KW"/>
</dbReference>
<dbReference type="InterPro" id="IPR029058">
    <property type="entry name" value="AB_hydrolase_fold"/>
</dbReference>
<dbReference type="InterPro" id="IPR022742">
    <property type="entry name" value="Hydrolase_4"/>
</dbReference>
<accession>A0A1C3TPS5</accession>
<dbReference type="InterPro" id="IPR000073">
    <property type="entry name" value="AB_hydrolase_1"/>
</dbReference>
<dbReference type="SUPFAM" id="SSF53474">
    <property type="entry name" value="alpha/beta-Hydrolases"/>
    <property type="match status" value="1"/>
</dbReference>
<proteinExistence type="predicted"/>
<name>A0A1C3TPS5_XANCT</name>
<dbReference type="RefSeq" id="WP_004427410.1">
    <property type="nucleotide sequence ID" value="NZ_LT604072.1"/>
</dbReference>
<dbReference type="InterPro" id="IPR050266">
    <property type="entry name" value="AB_hydrolase_sf"/>
</dbReference>
<dbReference type="PATRIC" id="fig|1261556.5.peg.2605"/>
<keyword evidence="1" id="KW-0378">Hydrolase</keyword>
<dbReference type="Proteomes" id="UP000093071">
    <property type="component" value="Chromosome I"/>
</dbReference>
<sequence length="373" mass="39635">MSPTPVSAAAKPSRAGRSRLWRYARWPLLLLLVLLAVLALGPRVSPALPQIALPAVPQDPLALQAWLDARERATAGLRADNQARIVWADPAHPGRRDCAMVYLHGFTASQGEGAPTHRRLARSFGCNLYLPRLPGHGLVAADALRGIDAPRLLGGAAEALAVARVLGRRVVVIGNSMGGALALQTVAAHPQQVQALVLWSPLVREHGEQLQPMLWPWGAQLLLWLRNGGDPVMRNPVDSGYWADATHVDGYLALAALTRGGMLPATYARIHVPVFLGYYYRDAQHQDAAVSVAAMQAMFAQLGTPPALRQAVDFAGAGNHVLASPIRSKAVPAVFAATCRFLAGKGGLSQPANVPDCAAAWDADAREDTAGAR</sequence>
<dbReference type="PANTHER" id="PTHR43798:SF31">
    <property type="entry name" value="AB HYDROLASE SUPERFAMILY PROTEIN YCLE"/>
    <property type="match status" value="1"/>
</dbReference>
<protein>
    <submittedName>
        <fullName evidence="3">Conserved hypothetical membrane protein</fullName>
    </submittedName>
</protein>
<dbReference type="EMBL" id="LT604072">
    <property type="protein sequence ID" value="SCB05231.1"/>
    <property type="molecule type" value="Genomic_DNA"/>
</dbReference>
<evidence type="ECO:0000313" key="3">
    <source>
        <dbReference type="EMBL" id="SCB05231.1"/>
    </source>
</evidence>
<organism evidence="3 4">
    <name type="scientific">Xanthomonas translucens pv. translucens DSM 18974</name>
    <dbReference type="NCBI Taxonomy" id="1261556"/>
    <lineage>
        <taxon>Bacteria</taxon>
        <taxon>Pseudomonadati</taxon>
        <taxon>Pseudomonadota</taxon>
        <taxon>Gammaproteobacteria</taxon>
        <taxon>Lysobacterales</taxon>
        <taxon>Lysobacteraceae</taxon>
        <taxon>Xanthomonas</taxon>
        <taxon>Xanthomonas translucens group</taxon>
    </lineage>
</organism>
<evidence type="ECO:0000256" key="1">
    <source>
        <dbReference type="ARBA" id="ARBA00022801"/>
    </source>
</evidence>
<evidence type="ECO:0000259" key="2">
    <source>
        <dbReference type="Pfam" id="PF12146"/>
    </source>
</evidence>
<feature type="domain" description="Serine aminopeptidase S33" evidence="2">
    <location>
        <begin position="99"/>
        <end position="225"/>
    </location>
</feature>
<dbReference type="AlphaFoldDB" id="A0A1C3TPS5"/>
<dbReference type="Pfam" id="PF12146">
    <property type="entry name" value="Hydrolase_4"/>
    <property type="match status" value="1"/>
</dbReference>